<dbReference type="Pfam" id="PF09588">
    <property type="entry name" value="YqaJ"/>
    <property type="match status" value="1"/>
</dbReference>
<dbReference type="InterPro" id="IPR051703">
    <property type="entry name" value="NF-kappa-B_Signaling_Reg"/>
</dbReference>
<keyword evidence="3" id="KW-1185">Reference proteome</keyword>
<dbReference type="InterPro" id="IPR011335">
    <property type="entry name" value="Restrct_endonuc-II-like"/>
</dbReference>
<dbReference type="SUPFAM" id="SSF52980">
    <property type="entry name" value="Restriction endonuclease-like"/>
    <property type="match status" value="1"/>
</dbReference>
<dbReference type="Gene3D" id="3.90.320.10">
    <property type="match status" value="1"/>
</dbReference>
<evidence type="ECO:0000313" key="3">
    <source>
        <dbReference type="Proteomes" id="UP000410492"/>
    </source>
</evidence>
<evidence type="ECO:0000313" key="2">
    <source>
        <dbReference type="EMBL" id="VEN58051.1"/>
    </source>
</evidence>
<organism evidence="2 3">
    <name type="scientific">Callosobruchus maculatus</name>
    <name type="common">Southern cowpea weevil</name>
    <name type="synonym">Pulse bruchid</name>
    <dbReference type="NCBI Taxonomy" id="64391"/>
    <lineage>
        <taxon>Eukaryota</taxon>
        <taxon>Metazoa</taxon>
        <taxon>Ecdysozoa</taxon>
        <taxon>Arthropoda</taxon>
        <taxon>Hexapoda</taxon>
        <taxon>Insecta</taxon>
        <taxon>Pterygota</taxon>
        <taxon>Neoptera</taxon>
        <taxon>Endopterygota</taxon>
        <taxon>Coleoptera</taxon>
        <taxon>Polyphaga</taxon>
        <taxon>Cucujiformia</taxon>
        <taxon>Chrysomeloidea</taxon>
        <taxon>Chrysomelidae</taxon>
        <taxon>Bruchinae</taxon>
        <taxon>Bruchini</taxon>
        <taxon>Callosobruchus</taxon>
    </lineage>
</organism>
<accession>A0A653DET3</accession>
<dbReference type="AlphaFoldDB" id="A0A653DET3"/>
<dbReference type="GO" id="GO:0006281">
    <property type="term" value="P:DNA repair"/>
    <property type="evidence" value="ECO:0007669"/>
    <property type="project" value="UniProtKB-ARBA"/>
</dbReference>
<proteinExistence type="predicted"/>
<evidence type="ECO:0000259" key="1">
    <source>
        <dbReference type="Pfam" id="PF09588"/>
    </source>
</evidence>
<feature type="domain" description="YqaJ viral recombinase" evidence="1">
    <location>
        <begin position="7"/>
        <end position="62"/>
    </location>
</feature>
<feature type="non-terminal residue" evidence="2">
    <location>
        <position position="80"/>
    </location>
</feature>
<protein>
    <recommendedName>
        <fullName evidence="1">YqaJ viral recombinase domain-containing protein</fullName>
    </recommendedName>
</protein>
<dbReference type="EMBL" id="CAACVG010011432">
    <property type="protein sequence ID" value="VEN58051.1"/>
    <property type="molecule type" value="Genomic_DNA"/>
</dbReference>
<dbReference type="Proteomes" id="UP000410492">
    <property type="component" value="Unassembled WGS sequence"/>
</dbReference>
<dbReference type="OrthoDB" id="6592755at2759"/>
<dbReference type="PANTHER" id="PTHR46609:SF8">
    <property type="entry name" value="YQAJ VIRAL RECOMBINASE DOMAIN-CONTAINING PROTEIN"/>
    <property type="match status" value="1"/>
</dbReference>
<sequence length="80" mass="9030">MNMDMMYEKSAREAFVSKTGHIIVDCGMIESAGNKWLGFSPDGVVLNLNREAIALLEIKCLYCGNDWLQPMSSKRVKLFL</sequence>
<dbReference type="InterPro" id="IPR011604">
    <property type="entry name" value="PDDEXK-like_dom_sf"/>
</dbReference>
<dbReference type="InterPro" id="IPR019080">
    <property type="entry name" value="YqaJ_viral_recombinase"/>
</dbReference>
<gene>
    <name evidence="2" type="ORF">CALMAC_LOCUS16510</name>
</gene>
<name>A0A653DET3_CALMS</name>
<dbReference type="PANTHER" id="PTHR46609">
    <property type="entry name" value="EXONUCLEASE, PHAGE-TYPE/RECB, C-TERMINAL DOMAIN-CONTAINING PROTEIN"/>
    <property type="match status" value="1"/>
</dbReference>
<reference evidence="2 3" key="1">
    <citation type="submission" date="2019-01" db="EMBL/GenBank/DDBJ databases">
        <authorList>
            <person name="Sayadi A."/>
        </authorList>
    </citation>
    <scope>NUCLEOTIDE SEQUENCE [LARGE SCALE GENOMIC DNA]</scope>
</reference>